<organism evidence="2 3">
    <name type="scientific">Stichopus japonicus</name>
    <name type="common">Sea cucumber</name>
    <dbReference type="NCBI Taxonomy" id="307972"/>
    <lineage>
        <taxon>Eukaryota</taxon>
        <taxon>Metazoa</taxon>
        <taxon>Echinodermata</taxon>
        <taxon>Eleutherozoa</taxon>
        <taxon>Echinozoa</taxon>
        <taxon>Holothuroidea</taxon>
        <taxon>Aspidochirotacea</taxon>
        <taxon>Aspidochirotida</taxon>
        <taxon>Stichopodidae</taxon>
        <taxon>Apostichopus</taxon>
    </lineage>
</organism>
<name>A0A2G8L9R4_STIJA</name>
<dbReference type="Proteomes" id="UP000230750">
    <property type="component" value="Unassembled WGS sequence"/>
</dbReference>
<evidence type="ECO:0000313" key="2">
    <source>
        <dbReference type="EMBL" id="PIK56945.1"/>
    </source>
</evidence>
<dbReference type="AlphaFoldDB" id="A0A2G8L9R4"/>
<proteinExistence type="predicted"/>
<accession>A0A2G8L9R4</accession>
<feature type="compositionally biased region" description="Polar residues" evidence="1">
    <location>
        <begin position="61"/>
        <end position="70"/>
    </location>
</feature>
<comment type="caution">
    <text evidence="2">The sequence shown here is derived from an EMBL/GenBank/DDBJ whole genome shotgun (WGS) entry which is preliminary data.</text>
</comment>
<evidence type="ECO:0000256" key="1">
    <source>
        <dbReference type="SAM" id="MobiDB-lite"/>
    </source>
</evidence>
<feature type="compositionally biased region" description="Basic and acidic residues" evidence="1">
    <location>
        <begin position="10"/>
        <end position="21"/>
    </location>
</feature>
<reference evidence="2 3" key="1">
    <citation type="journal article" date="2017" name="PLoS Biol.">
        <title>The sea cucumber genome provides insights into morphological evolution and visceral regeneration.</title>
        <authorList>
            <person name="Zhang X."/>
            <person name="Sun L."/>
            <person name="Yuan J."/>
            <person name="Sun Y."/>
            <person name="Gao Y."/>
            <person name="Zhang L."/>
            <person name="Li S."/>
            <person name="Dai H."/>
            <person name="Hamel J.F."/>
            <person name="Liu C."/>
            <person name="Yu Y."/>
            <person name="Liu S."/>
            <person name="Lin W."/>
            <person name="Guo K."/>
            <person name="Jin S."/>
            <person name="Xu P."/>
            <person name="Storey K.B."/>
            <person name="Huan P."/>
            <person name="Zhang T."/>
            <person name="Zhou Y."/>
            <person name="Zhang J."/>
            <person name="Lin C."/>
            <person name="Li X."/>
            <person name="Xing L."/>
            <person name="Huo D."/>
            <person name="Sun M."/>
            <person name="Wang L."/>
            <person name="Mercier A."/>
            <person name="Li F."/>
            <person name="Yang H."/>
            <person name="Xiang J."/>
        </authorList>
    </citation>
    <scope>NUCLEOTIDE SEQUENCE [LARGE SCALE GENOMIC DNA]</scope>
    <source>
        <strain evidence="2">Shaxun</strain>
        <tissue evidence="2">Muscle</tissue>
    </source>
</reference>
<protein>
    <submittedName>
        <fullName evidence="2">Uncharacterized protein</fullName>
    </submittedName>
</protein>
<gene>
    <name evidence="2" type="ORF">BSL78_06146</name>
</gene>
<feature type="compositionally biased region" description="Acidic residues" evidence="1">
    <location>
        <begin position="107"/>
        <end position="116"/>
    </location>
</feature>
<dbReference type="OrthoDB" id="6625098at2759"/>
<sequence length="437" mass="49026">MSAYRSRQQVKCDHCGSEMKRDRLKEHTKSLHPNCEKLEQGRLKSRNLLEMFGSKTKRPTTEQSALSTATEHVELEAIASSHSPSRPNVVAGDEGPENTRKRKAIEMEIDSNDSQEENSQSKRVKSCENVSDKLDSILKSLEDLKLSASENKLKEQPKEQPKGDCKIMELEALKILIQNAKSIDRVCDLARLTMSASDEAFRCDACSSCVDMRGVFRYDVTLGTDFTNSNQPQGFRNFKKNVAKHQHTESHLKNVTLRAEENEAARKLKANNQSVGITLGKQAYRLHKYCRPYADFEVDLLLLSDAKVNVGNINHSWKFASELRPAFAEAVDSRVKDYIQRPLEATLNLPPVGIVTDKITTKRRTGQMFAGVLFTPAMDNLLTPVSLGIESVTKHDGDSIAQDIHELCKIYNIQGPQILPILPSQCSNEIEAKNEVK</sequence>
<feature type="region of interest" description="Disordered" evidence="1">
    <location>
        <begin position="1"/>
        <end position="21"/>
    </location>
</feature>
<evidence type="ECO:0000313" key="3">
    <source>
        <dbReference type="Proteomes" id="UP000230750"/>
    </source>
</evidence>
<keyword evidence="3" id="KW-1185">Reference proteome</keyword>
<dbReference type="EMBL" id="MRZV01000159">
    <property type="protein sequence ID" value="PIK56945.1"/>
    <property type="molecule type" value="Genomic_DNA"/>
</dbReference>
<feature type="region of interest" description="Disordered" evidence="1">
    <location>
        <begin position="53"/>
        <end position="128"/>
    </location>
</feature>